<dbReference type="STRING" id="946333.A4W93_17525"/>
<reference evidence="1 2" key="1">
    <citation type="submission" date="2016-04" db="EMBL/GenBank/DDBJ databases">
        <title>Complete genome sequence of natural rubber-degrading, novel Gram-negative bacterium, Rhizobacter gummiphilus strain NS21.</title>
        <authorList>
            <person name="Tabata M."/>
            <person name="Kasai D."/>
            <person name="Fukuda M."/>
        </authorList>
    </citation>
    <scope>NUCLEOTIDE SEQUENCE [LARGE SCALE GENOMIC DNA]</scope>
    <source>
        <strain evidence="1 2">NS21</strain>
    </source>
</reference>
<dbReference type="KEGG" id="rgu:A4W93_17525"/>
<evidence type="ECO:0008006" key="3">
    <source>
        <dbReference type="Google" id="ProtNLM"/>
    </source>
</evidence>
<dbReference type="AlphaFoldDB" id="A0A1W6LBB5"/>
<proteinExistence type="predicted"/>
<dbReference type="EMBL" id="CP015118">
    <property type="protein sequence ID" value="ARN21552.1"/>
    <property type="molecule type" value="Genomic_DNA"/>
</dbReference>
<name>A0A1W6LBB5_9BURK</name>
<protein>
    <recommendedName>
        <fullName evidence="3">WGR domain-containing protein</fullName>
    </recommendedName>
</protein>
<keyword evidence="2" id="KW-1185">Reference proteome</keyword>
<organism evidence="1 2">
    <name type="scientific">Piscinibacter gummiphilus</name>
    <dbReference type="NCBI Taxonomy" id="946333"/>
    <lineage>
        <taxon>Bacteria</taxon>
        <taxon>Pseudomonadati</taxon>
        <taxon>Pseudomonadota</taxon>
        <taxon>Betaproteobacteria</taxon>
        <taxon>Burkholderiales</taxon>
        <taxon>Sphaerotilaceae</taxon>
        <taxon>Piscinibacter</taxon>
    </lineage>
</organism>
<accession>A0A1W6LBB5</accession>
<dbReference type="Proteomes" id="UP000193427">
    <property type="component" value="Chromosome"/>
</dbReference>
<evidence type="ECO:0000313" key="2">
    <source>
        <dbReference type="Proteomes" id="UP000193427"/>
    </source>
</evidence>
<sequence length="1029" mass="111789">MRDHPRDRQTTVDLVELDLPDGSRCIVTVRQGTSESSLTAAPTSRDEAERKALDYLRRRLAAGDRLVRRDGFDALDVPEAARPTGAKSPAAPQAVPSAIVALAARFHPAPWKLESPERRARAAWRVAECSVADDTPAQRTLRALVPRLVDLLGSGDDLLDLCLAAAIGRLGDPGAAEAMRELSQRGRSAATQRFAHQAWLMLQAPEALRAHTDAVAAEWQDTLDLTDNGGDLADRLGEKLDANRRTWAHLLPAWYDIALVRPDVRVRLLDVLRALPLEAGTFQGVRYVYKTAELRRDTEVVGVLHARFENTGPGARPTSQRRKRIRAYGPRTRDYLRLRGWRHLRRLAAIEHPAAPDLAVQLLLGLADGDQPEARDEHRWAYVDGRYQRTLRHHHAGAGWLIVPKLLLPEMPGLQAGARGKRWWTQMPLDVTRPMPERTEGLRAMWDRHPDALLRLAMGSRSALVHAVVARALQDHAGFVREQPEPVLAALLRSAYDPTAAIGFDAARARVEATTDTAAQVPWLRLMVTGPHAAARDYALLHLASHPAAFARHTDLVVAMLLAADDRTRRQGGGLALLAPAAELLVELQSALLAADAAAPGLAEGAAAIEALLKGSLATAAADAVLAHPGALLPLLDHPAAAVVGVGTTWLLLHPAGTALLPPPLLTRLLSADDLDRRACGVRLLAALPDNVLRGQVGLLGDLAVHEHAGIRAAIGPALRRVAAADTEAAQALAHRLHQALFQAEPGEGVHDDALAWLTQDLAAFAPARDPSGTWRALQARSTGAQRYGAWALGSLQPADYSLRQQATLVRHADVTVRDWGRRAIDTTLPAVPTSEQSADLLPLADSTFDDAVAYTQALFGERLPDDALGTELLIAWVDHPQAWVQALGRARLVRRMSATEASLCLMRLSQHPSPQVQLFVTQWLLELPVDDPVQLAQQMRALTPYFLAVLSQVHRGRVAKSRITAFLRAQTQAPETAAVVAEIFARQVVTASLTDKPQYIAGLRDIAAKHPQVDLPFLSWKAPAIRTA</sequence>
<evidence type="ECO:0000313" key="1">
    <source>
        <dbReference type="EMBL" id="ARN21552.1"/>
    </source>
</evidence>
<gene>
    <name evidence="1" type="ORF">A4W93_17525</name>
</gene>